<keyword evidence="1" id="KW-0472">Membrane</keyword>
<name>A0A109DDY9_9LACO</name>
<sequence length="434" mass="49432">MKDINNLLQQKSNLLLKISSLPLNLFPYLVFSLIIKQNTAISVLPFALFYAFRRTTLFLFKGGENEDNVIGWFGLLAALLGYFLGIFGIFLPALYRISASLAGIGAACFPSVQKQIAIQSDYHPSKNDLFAYFGAILILLATVVFVEPHLPAISFIAMLIYTLIAILGFKYSPFRAHSREIVLQWQNVWLTLGLLLAILLIREGWNSGKDIFSIFGIIVSAVVVISYLIKLALSQKHGKLSRKMQYRLTIAGLCQDFTTIFSAVYISVLFGAKNYYWLFVIILIASFIKRPLLKTLREYLPFDDFTIQSWGIVLGLVITLFRPTYFAGIFLIRIFYSLQNTDTLDLIRDHVDTNIYMINYRFRTAGGFLTQLILWGGLLLFNGPHIFEQIFNYHINKSVMNSSQPLFLTHLILVLFIISFTIYTLKLNKGNKNE</sequence>
<proteinExistence type="predicted"/>
<evidence type="ECO:0000313" key="2">
    <source>
        <dbReference type="EMBL" id="KWU03685.1"/>
    </source>
</evidence>
<feature type="transmembrane region" description="Helical" evidence="1">
    <location>
        <begin position="312"/>
        <end position="336"/>
    </location>
</feature>
<feature type="transmembrane region" description="Helical" evidence="1">
    <location>
        <begin position="152"/>
        <end position="169"/>
    </location>
</feature>
<dbReference type="Proteomes" id="UP000067598">
    <property type="component" value="Unassembled WGS sequence"/>
</dbReference>
<evidence type="ECO:0000256" key="1">
    <source>
        <dbReference type="SAM" id="Phobius"/>
    </source>
</evidence>
<reference evidence="2 3" key="1">
    <citation type="journal article" date="2016" name="Microbiology (Mosc.)">
        <title>Comparison of Lactobacillus crispatus isolates from Lactobacillus-dominated vaginal microbiomes with isolates from microbiomes containing bacterial vaginosis-associated bacteria.</title>
        <authorList>
            <person name="Abdelmaksoud A.A."/>
            <person name="Koparde V.N."/>
            <person name="Sheth N.U."/>
            <person name="Serrano M.G."/>
            <person name="Glascock A.L."/>
            <person name="Fettweis J.M."/>
            <person name="Strauss Iii J.F."/>
            <person name="Buck G.A."/>
            <person name="Jefferson K.K."/>
        </authorList>
    </citation>
    <scope>NUCLEOTIDE SEQUENCE [LARGE SCALE GENOMIC DNA]</scope>
    <source>
        <strain evidence="2 3">VMC3</strain>
    </source>
</reference>
<gene>
    <name evidence="2" type="ORF">AEL95_06345</name>
</gene>
<feature type="transmembrane region" description="Helical" evidence="1">
    <location>
        <begin position="72"/>
        <end position="95"/>
    </location>
</feature>
<feature type="transmembrane region" description="Helical" evidence="1">
    <location>
        <begin position="21"/>
        <end position="52"/>
    </location>
</feature>
<protein>
    <submittedName>
        <fullName evidence="2">Uncharacterized protein</fullName>
    </submittedName>
</protein>
<comment type="caution">
    <text evidence="2">The sequence shown here is derived from an EMBL/GenBank/DDBJ whole genome shotgun (WGS) entry which is preliminary data.</text>
</comment>
<organism evidence="2 3">
    <name type="scientific">Lactobacillus crispatus</name>
    <dbReference type="NCBI Taxonomy" id="47770"/>
    <lineage>
        <taxon>Bacteria</taxon>
        <taxon>Bacillati</taxon>
        <taxon>Bacillota</taxon>
        <taxon>Bacilli</taxon>
        <taxon>Lactobacillales</taxon>
        <taxon>Lactobacillaceae</taxon>
        <taxon>Lactobacillus</taxon>
    </lineage>
</organism>
<evidence type="ECO:0000313" key="3">
    <source>
        <dbReference type="Proteomes" id="UP000067598"/>
    </source>
</evidence>
<feature type="transmembrane region" description="Helical" evidence="1">
    <location>
        <begin position="368"/>
        <end position="387"/>
    </location>
</feature>
<feature type="transmembrane region" description="Helical" evidence="1">
    <location>
        <begin position="129"/>
        <end position="146"/>
    </location>
</feature>
<dbReference type="EMBL" id="LJGP01000021">
    <property type="protein sequence ID" value="KWU03685.1"/>
    <property type="molecule type" value="Genomic_DNA"/>
</dbReference>
<keyword evidence="1" id="KW-0812">Transmembrane</keyword>
<feature type="transmembrane region" description="Helical" evidence="1">
    <location>
        <begin position="213"/>
        <end position="233"/>
    </location>
</feature>
<feature type="transmembrane region" description="Helical" evidence="1">
    <location>
        <begin position="407"/>
        <end position="425"/>
    </location>
</feature>
<feature type="transmembrane region" description="Helical" evidence="1">
    <location>
        <begin position="181"/>
        <end position="201"/>
    </location>
</feature>
<accession>A0A109DDY9</accession>
<feature type="transmembrane region" description="Helical" evidence="1">
    <location>
        <begin position="274"/>
        <end position="292"/>
    </location>
</feature>
<dbReference type="PATRIC" id="fig|47770.28.peg.703"/>
<dbReference type="AlphaFoldDB" id="A0A109DDY9"/>
<keyword evidence="1" id="KW-1133">Transmembrane helix</keyword>